<gene>
    <name evidence="1" type="ORF">BO66DRAFT_332559</name>
</gene>
<dbReference type="EMBL" id="KZ824987">
    <property type="protein sequence ID" value="RAH66015.1"/>
    <property type="molecule type" value="Genomic_DNA"/>
</dbReference>
<reference evidence="1" key="1">
    <citation type="submission" date="2018-02" db="EMBL/GenBank/DDBJ databases">
        <title>The genomes of Aspergillus section Nigri reveals drivers in fungal speciation.</title>
        <authorList>
            <consortium name="DOE Joint Genome Institute"/>
            <person name="Vesth T.C."/>
            <person name="Nybo J."/>
            <person name="Theobald S."/>
            <person name="Brandl J."/>
            <person name="Frisvad J.C."/>
            <person name="Nielsen K.F."/>
            <person name="Lyhne E.K."/>
            <person name="Kogle M.E."/>
            <person name="Kuo A."/>
            <person name="Riley R."/>
            <person name="Clum A."/>
            <person name="Nolan M."/>
            <person name="Lipzen A."/>
            <person name="Salamov A."/>
            <person name="Henrissat B."/>
            <person name="Wiebenga A."/>
            <person name="De vries R.P."/>
            <person name="Grigoriev I.V."/>
            <person name="Mortensen U.H."/>
            <person name="Andersen M.R."/>
            <person name="Baker S.E."/>
        </authorList>
    </citation>
    <scope>NUCLEOTIDE SEQUENCE</scope>
    <source>
        <strain evidence="1">CBS 121060</strain>
    </source>
</reference>
<name>A0ACD1GX15_9EURO</name>
<evidence type="ECO:0000313" key="2">
    <source>
        <dbReference type="Proteomes" id="UP000249661"/>
    </source>
</evidence>
<dbReference type="Proteomes" id="UP000249661">
    <property type="component" value="Unassembled WGS sequence"/>
</dbReference>
<accession>A0ACD1GX15</accession>
<sequence>MSQPFDTGKSPVLPIVESSSEKSGKMQGMMGGSKESRWKQNIDSNYADLICVVLCFLTGLCDSSAFNAWSCFLAMQTGNTIVLGLGASNLPRDAPYGWLKSLVSISSFLLGSFCFSRAGRLLGPTRRGTLFASFMVQVALIVIAVSLIQAGLIAQPSVNSAHQHHMLLDLIPIGLLAFQSAGSINSTRSLGYNEIPSVVITSVYFDIASDMNIFAGKNVKRNRRVAGVVMLLVGAIVGGWLNRSAGGMASTFWLAAGIKFLIGCGWLVWTPKKQDGN</sequence>
<proteinExistence type="predicted"/>
<protein>
    <submittedName>
        <fullName evidence="1">DUF1275 domain protein</fullName>
    </submittedName>
</protein>
<organism evidence="1 2">
    <name type="scientific">Aspergillus aculeatinus CBS 121060</name>
    <dbReference type="NCBI Taxonomy" id="1448322"/>
    <lineage>
        <taxon>Eukaryota</taxon>
        <taxon>Fungi</taxon>
        <taxon>Dikarya</taxon>
        <taxon>Ascomycota</taxon>
        <taxon>Pezizomycotina</taxon>
        <taxon>Eurotiomycetes</taxon>
        <taxon>Eurotiomycetidae</taxon>
        <taxon>Eurotiales</taxon>
        <taxon>Aspergillaceae</taxon>
        <taxon>Aspergillus</taxon>
        <taxon>Aspergillus subgen. Circumdati</taxon>
    </lineage>
</organism>
<keyword evidence="2" id="KW-1185">Reference proteome</keyword>
<evidence type="ECO:0000313" key="1">
    <source>
        <dbReference type="EMBL" id="RAH66015.1"/>
    </source>
</evidence>